<keyword evidence="5" id="KW-1185">Reference proteome</keyword>
<evidence type="ECO:0008006" key="6">
    <source>
        <dbReference type="Google" id="ProtNLM"/>
    </source>
</evidence>
<accession>A0A2H3DV53</accession>
<feature type="signal peptide" evidence="3">
    <location>
        <begin position="1"/>
        <end position="18"/>
    </location>
</feature>
<dbReference type="InParanoid" id="A0A2H3DV53"/>
<evidence type="ECO:0000256" key="1">
    <source>
        <dbReference type="SAM" id="MobiDB-lite"/>
    </source>
</evidence>
<dbReference type="AlphaFoldDB" id="A0A2H3DV53"/>
<protein>
    <recommendedName>
        <fullName evidence="6">ABC transmembrane type-1 domain-containing protein</fullName>
    </recommendedName>
</protein>
<evidence type="ECO:0000313" key="5">
    <source>
        <dbReference type="Proteomes" id="UP000217790"/>
    </source>
</evidence>
<keyword evidence="3" id="KW-0732">Signal</keyword>
<sequence>MTLGFWHMLVGSCVDVTGKLVAAYISCKDEGMDGKAGLLSLMDTAFSKGYSHSPNMFGFLYNQHIIAVQAAGAMSLASVVFRPMEAHSLFEAITFAADIYGRQLPSDIYAGEVSVPGTTRIGDPFPSRIDNPTTLDFLRNAGRSGYLIDARVSLSPLFDLSLSPSNRHLRYLSVVGLPATVLDILCPTLTVTAAVFLGCIRDWWTLGVLMTLMISRLINLVVAMRRSTQDLSGQASAGEYDLLIRFNQDRWIRLRGTEIDLRTVVACQGMRPSFAMEGFTVFFGTVSAYLAIALSPQHIPGGMLGYRLPGVLLLHFHGLAQLLEAVFADGGPCCTCRRGTYESEPESRYGSGTKKSGPNTRAYDARTRIRNRRNGAQIKERPSLLSVANEIEGQMYISFPAVVLRQYYP</sequence>
<proteinExistence type="predicted"/>
<reference evidence="5" key="1">
    <citation type="journal article" date="2017" name="Nat. Ecol. Evol.">
        <title>Genome expansion and lineage-specific genetic innovations in the forest pathogenic fungi Armillaria.</title>
        <authorList>
            <person name="Sipos G."/>
            <person name="Prasanna A.N."/>
            <person name="Walter M.C."/>
            <person name="O'Connor E."/>
            <person name="Balint B."/>
            <person name="Krizsan K."/>
            <person name="Kiss B."/>
            <person name="Hess J."/>
            <person name="Varga T."/>
            <person name="Slot J."/>
            <person name="Riley R."/>
            <person name="Boka B."/>
            <person name="Rigling D."/>
            <person name="Barry K."/>
            <person name="Lee J."/>
            <person name="Mihaltcheva S."/>
            <person name="LaButti K."/>
            <person name="Lipzen A."/>
            <person name="Waldron R."/>
            <person name="Moloney N.M."/>
            <person name="Sperisen C."/>
            <person name="Kredics L."/>
            <person name="Vagvoelgyi C."/>
            <person name="Patrignani A."/>
            <person name="Fitzpatrick D."/>
            <person name="Nagy I."/>
            <person name="Doyle S."/>
            <person name="Anderson J.B."/>
            <person name="Grigoriev I.V."/>
            <person name="Gueldener U."/>
            <person name="Muensterkoetter M."/>
            <person name="Nagy L.G."/>
        </authorList>
    </citation>
    <scope>NUCLEOTIDE SEQUENCE [LARGE SCALE GENOMIC DNA]</scope>
    <source>
        <strain evidence="5">Ar21-2</strain>
    </source>
</reference>
<keyword evidence="2" id="KW-0812">Transmembrane</keyword>
<name>A0A2H3DV53_ARMGA</name>
<feature type="transmembrane region" description="Helical" evidence="2">
    <location>
        <begin position="171"/>
        <end position="197"/>
    </location>
</feature>
<feature type="region of interest" description="Disordered" evidence="1">
    <location>
        <begin position="341"/>
        <end position="362"/>
    </location>
</feature>
<keyword evidence="2" id="KW-0472">Membrane</keyword>
<evidence type="ECO:0000256" key="3">
    <source>
        <dbReference type="SAM" id="SignalP"/>
    </source>
</evidence>
<feature type="chain" id="PRO_5013796466" description="ABC transmembrane type-1 domain-containing protein" evidence="3">
    <location>
        <begin position="19"/>
        <end position="409"/>
    </location>
</feature>
<dbReference type="OrthoDB" id="2983009at2759"/>
<evidence type="ECO:0000256" key="2">
    <source>
        <dbReference type="SAM" id="Phobius"/>
    </source>
</evidence>
<dbReference type="STRING" id="47427.A0A2H3DV53"/>
<keyword evidence="2" id="KW-1133">Transmembrane helix</keyword>
<dbReference type="Proteomes" id="UP000217790">
    <property type="component" value="Unassembled WGS sequence"/>
</dbReference>
<feature type="transmembrane region" description="Helical" evidence="2">
    <location>
        <begin position="203"/>
        <end position="222"/>
    </location>
</feature>
<dbReference type="EMBL" id="KZ293659">
    <property type="protein sequence ID" value="PBK92153.1"/>
    <property type="molecule type" value="Genomic_DNA"/>
</dbReference>
<evidence type="ECO:0000313" key="4">
    <source>
        <dbReference type="EMBL" id="PBK92153.1"/>
    </source>
</evidence>
<gene>
    <name evidence="4" type="ORF">ARMGADRAFT_1031067</name>
</gene>
<organism evidence="4 5">
    <name type="scientific">Armillaria gallica</name>
    <name type="common">Bulbous honey fungus</name>
    <name type="synonym">Armillaria bulbosa</name>
    <dbReference type="NCBI Taxonomy" id="47427"/>
    <lineage>
        <taxon>Eukaryota</taxon>
        <taxon>Fungi</taxon>
        <taxon>Dikarya</taxon>
        <taxon>Basidiomycota</taxon>
        <taxon>Agaricomycotina</taxon>
        <taxon>Agaricomycetes</taxon>
        <taxon>Agaricomycetidae</taxon>
        <taxon>Agaricales</taxon>
        <taxon>Marasmiineae</taxon>
        <taxon>Physalacriaceae</taxon>
        <taxon>Armillaria</taxon>
    </lineage>
</organism>
<feature type="transmembrane region" description="Helical" evidence="2">
    <location>
        <begin position="61"/>
        <end position="81"/>
    </location>
</feature>